<dbReference type="AlphaFoldDB" id="A0A2M7E6P1"/>
<protein>
    <recommendedName>
        <fullName evidence="4">Glycosyl hydrolase-like 10 domain-containing protein</fullName>
    </recommendedName>
</protein>
<evidence type="ECO:0000313" key="2">
    <source>
        <dbReference type="EMBL" id="PIV63399.1"/>
    </source>
</evidence>
<proteinExistence type="predicted"/>
<accession>A0A2M7E6P1</accession>
<evidence type="ECO:0000313" key="3">
    <source>
        <dbReference type="Proteomes" id="UP000228886"/>
    </source>
</evidence>
<feature type="region of interest" description="Disordered" evidence="1">
    <location>
        <begin position="1"/>
        <end position="25"/>
    </location>
</feature>
<dbReference type="Proteomes" id="UP000228886">
    <property type="component" value="Unassembled WGS sequence"/>
</dbReference>
<evidence type="ECO:0008006" key="4">
    <source>
        <dbReference type="Google" id="ProtNLM"/>
    </source>
</evidence>
<evidence type="ECO:0000256" key="1">
    <source>
        <dbReference type="SAM" id="MobiDB-lite"/>
    </source>
</evidence>
<gene>
    <name evidence="2" type="ORF">COS11_07610</name>
</gene>
<dbReference type="EMBL" id="PETL01000365">
    <property type="protein sequence ID" value="PIV63399.1"/>
    <property type="molecule type" value="Genomic_DNA"/>
</dbReference>
<organism evidence="2 3">
    <name type="scientific">bacterium (Candidatus Ratteibacteria) CG01_land_8_20_14_3_00_40_19</name>
    <dbReference type="NCBI Taxonomy" id="2014290"/>
    <lineage>
        <taxon>Bacteria</taxon>
        <taxon>Candidatus Ratteibacteria</taxon>
    </lineage>
</organism>
<comment type="caution">
    <text evidence="2">The sequence shown here is derived from an EMBL/GenBank/DDBJ whole genome shotgun (WGS) entry which is preliminary data.</text>
</comment>
<feature type="compositionally biased region" description="Basic and acidic residues" evidence="1">
    <location>
        <begin position="1"/>
        <end position="15"/>
    </location>
</feature>
<dbReference type="InterPro" id="IPR017853">
    <property type="entry name" value="GH"/>
</dbReference>
<sequence length="468" mass="54560">MSKMRIAELDAETHQQRQKNLLDANKSVSKSRRKWMVKDYLPGQVTYNLGEYPQRFSIEPTTYDIELLTEFAKHNVGLIQIHEEWNDPLRVLGADKFTSHDEEGFRHFIKLVHSLGMKIIPYISTGFFDIRDPDFREEWAIRAASTSGDKIQKSVQLFYQYAHCSPASPGWRAYLLPKLERILDEYEVDGLYDDLGYDSLANATQPKSHISPGIETIEHDAALEDLLGIVHGMVRSKGGIFKVHRQEATIPLSEIPVYDYLWVGESVGSLDHLREATKDFSPYVVPCPDMREVKIEKEDDFYLHTIPYLRFPLRVDGRPMTGERCMVSGIKYDEPWEKEAVNAHCHRIHNYYINHPDGPYIYGWWDSSFARPEARRRWFYYFDLYRPMVSEGSWVWIEVQESKLFKGDIPDNLVVTLFVNENTYLVLANYGKSPVSISTTWSWKDRESEAKGQSWTVPARRLKMLQRI</sequence>
<dbReference type="SUPFAM" id="SSF51445">
    <property type="entry name" value="(Trans)glycosidases"/>
    <property type="match status" value="1"/>
</dbReference>
<reference evidence="3" key="1">
    <citation type="submission" date="2017-09" db="EMBL/GenBank/DDBJ databases">
        <title>Depth-based differentiation of microbial function through sediment-hosted aquifers and enrichment of novel symbionts in the deep terrestrial subsurface.</title>
        <authorList>
            <person name="Probst A.J."/>
            <person name="Ladd B."/>
            <person name="Jarett J.K."/>
            <person name="Geller-Mcgrath D.E."/>
            <person name="Sieber C.M.K."/>
            <person name="Emerson J.B."/>
            <person name="Anantharaman K."/>
            <person name="Thomas B.C."/>
            <person name="Malmstrom R."/>
            <person name="Stieglmeier M."/>
            <person name="Klingl A."/>
            <person name="Woyke T."/>
            <person name="Ryan C.M."/>
            <person name="Banfield J.F."/>
        </authorList>
    </citation>
    <scope>NUCLEOTIDE SEQUENCE [LARGE SCALE GENOMIC DNA]</scope>
</reference>
<name>A0A2M7E6P1_9BACT</name>